<protein>
    <submittedName>
        <fullName evidence="1">Uncharacterized protein</fullName>
    </submittedName>
</protein>
<evidence type="ECO:0000313" key="1">
    <source>
        <dbReference type="EMBL" id="KAI0061197.1"/>
    </source>
</evidence>
<reference evidence="1" key="2">
    <citation type="journal article" date="2022" name="New Phytol.">
        <title>Evolutionary transition to the ectomycorrhizal habit in the genomes of a hyperdiverse lineage of mushroom-forming fungi.</title>
        <authorList>
            <person name="Looney B."/>
            <person name="Miyauchi S."/>
            <person name="Morin E."/>
            <person name="Drula E."/>
            <person name="Courty P.E."/>
            <person name="Kohler A."/>
            <person name="Kuo A."/>
            <person name="LaButti K."/>
            <person name="Pangilinan J."/>
            <person name="Lipzen A."/>
            <person name="Riley R."/>
            <person name="Andreopoulos W."/>
            <person name="He G."/>
            <person name="Johnson J."/>
            <person name="Nolan M."/>
            <person name="Tritt A."/>
            <person name="Barry K.W."/>
            <person name="Grigoriev I.V."/>
            <person name="Nagy L.G."/>
            <person name="Hibbett D."/>
            <person name="Henrissat B."/>
            <person name="Matheny P.B."/>
            <person name="Labbe J."/>
            <person name="Martin F.M."/>
        </authorList>
    </citation>
    <scope>NUCLEOTIDE SEQUENCE</scope>
    <source>
        <strain evidence="1">HHB10654</strain>
    </source>
</reference>
<evidence type="ECO:0000313" key="2">
    <source>
        <dbReference type="Proteomes" id="UP000814140"/>
    </source>
</evidence>
<comment type="caution">
    <text evidence="1">The sequence shown here is derived from an EMBL/GenBank/DDBJ whole genome shotgun (WGS) entry which is preliminary data.</text>
</comment>
<organism evidence="1 2">
    <name type="scientific">Artomyces pyxidatus</name>
    <dbReference type="NCBI Taxonomy" id="48021"/>
    <lineage>
        <taxon>Eukaryota</taxon>
        <taxon>Fungi</taxon>
        <taxon>Dikarya</taxon>
        <taxon>Basidiomycota</taxon>
        <taxon>Agaricomycotina</taxon>
        <taxon>Agaricomycetes</taxon>
        <taxon>Russulales</taxon>
        <taxon>Auriscalpiaceae</taxon>
        <taxon>Artomyces</taxon>
    </lineage>
</organism>
<gene>
    <name evidence="1" type="ORF">BV25DRAFT_1839231</name>
</gene>
<proteinExistence type="predicted"/>
<accession>A0ACB8SYJ6</accession>
<keyword evidence="2" id="KW-1185">Reference proteome</keyword>
<dbReference type="EMBL" id="MU277214">
    <property type="protein sequence ID" value="KAI0061197.1"/>
    <property type="molecule type" value="Genomic_DNA"/>
</dbReference>
<sequence>MLSFARLPAYFALAATYSVSLVTAQNHTGTLFTFDPGLGACGFANTSTQTVASVSETFFSSFPGATANPNDNPICTHSITITSNGTSLTAAIVDLCPTCPEFNVGLSPSAFTKFAPISQGIVNGVTWFVN</sequence>
<name>A0ACB8SYJ6_9AGAM</name>
<dbReference type="Proteomes" id="UP000814140">
    <property type="component" value="Unassembled WGS sequence"/>
</dbReference>
<reference evidence="1" key="1">
    <citation type="submission" date="2021-03" db="EMBL/GenBank/DDBJ databases">
        <authorList>
            <consortium name="DOE Joint Genome Institute"/>
            <person name="Ahrendt S."/>
            <person name="Looney B.P."/>
            <person name="Miyauchi S."/>
            <person name="Morin E."/>
            <person name="Drula E."/>
            <person name="Courty P.E."/>
            <person name="Chicoki N."/>
            <person name="Fauchery L."/>
            <person name="Kohler A."/>
            <person name="Kuo A."/>
            <person name="Labutti K."/>
            <person name="Pangilinan J."/>
            <person name="Lipzen A."/>
            <person name="Riley R."/>
            <person name="Andreopoulos W."/>
            <person name="He G."/>
            <person name="Johnson J."/>
            <person name="Barry K.W."/>
            <person name="Grigoriev I.V."/>
            <person name="Nagy L."/>
            <person name="Hibbett D."/>
            <person name="Henrissat B."/>
            <person name="Matheny P.B."/>
            <person name="Labbe J."/>
            <person name="Martin F."/>
        </authorList>
    </citation>
    <scope>NUCLEOTIDE SEQUENCE</scope>
    <source>
        <strain evidence="1">HHB10654</strain>
    </source>
</reference>